<keyword evidence="2" id="KW-1185">Reference proteome</keyword>
<protein>
    <submittedName>
        <fullName evidence="1">Metalloendopeptidase OMA1, mitochondrial</fullName>
    </submittedName>
</protein>
<dbReference type="AlphaFoldDB" id="A0A8J6ABU6"/>
<evidence type="ECO:0000313" key="2">
    <source>
        <dbReference type="Proteomes" id="UP000700334"/>
    </source>
</evidence>
<sequence length="226" mass="25797">DYNKRTGHLLNTKRNLNDAPEMKNHRRQGHKENGCRHFLLSRGEGFALLLVGFYFNHIKVSPIIGRPSCQDCEKEHFMILSELEYETWWKNLKGPLNTNSCPIHVLGFPDRNAFVLPHGQVFTLTGFLNNIIGIYHLSFLLGYEIIDTTFESATGKFRLIICLFDTVGTVDTDHTVERWRLILTMLDTACCKGISILGSRWHLQRASVAIPSCPNSSLYTLLMEIS</sequence>
<dbReference type="Proteomes" id="UP000700334">
    <property type="component" value="Unassembled WGS sequence"/>
</dbReference>
<proteinExistence type="predicted"/>
<comment type="caution">
    <text evidence="1">The sequence shown here is derived from an EMBL/GenBank/DDBJ whole genome shotgun (WGS) entry which is preliminary data.</text>
</comment>
<evidence type="ECO:0000313" key="1">
    <source>
        <dbReference type="EMBL" id="KAG8515520.1"/>
    </source>
</evidence>
<name>A0A8J6ABU6_GALPY</name>
<dbReference type="EMBL" id="JAGFMF010011709">
    <property type="protein sequence ID" value="KAG8515520.1"/>
    <property type="molecule type" value="Genomic_DNA"/>
</dbReference>
<reference evidence="1" key="1">
    <citation type="journal article" date="2021" name="Evol. Appl.">
        <title>The genome of the Pyrenean desman and the effects of bottlenecks and inbreeding on the genomic landscape of an endangered species.</title>
        <authorList>
            <person name="Escoda L."/>
            <person name="Castresana J."/>
        </authorList>
    </citation>
    <scope>NUCLEOTIDE SEQUENCE</scope>
    <source>
        <strain evidence="1">IBE-C5619</strain>
    </source>
</reference>
<accession>A0A8J6ABU6</accession>
<dbReference type="OrthoDB" id="7464992at2759"/>
<organism evidence="1 2">
    <name type="scientific">Galemys pyrenaicus</name>
    <name type="common">Iberian desman</name>
    <name type="synonym">Pyrenean desman</name>
    <dbReference type="NCBI Taxonomy" id="202257"/>
    <lineage>
        <taxon>Eukaryota</taxon>
        <taxon>Metazoa</taxon>
        <taxon>Chordata</taxon>
        <taxon>Craniata</taxon>
        <taxon>Vertebrata</taxon>
        <taxon>Euteleostomi</taxon>
        <taxon>Mammalia</taxon>
        <taxon>Eutheria</taxon>
        <taxon>Laurasiatheria</taxon>
        <taxon>Eulipotyphla</taxon>
        <taxon>Talpidae</taxon>
        <taxon>Galemys</taxon>
    </lineage>
</organism>
<gene>
    <name evidence="1" type="ORF">J0S82_019297</name>
</gene>
<feature type="non-terminal residue" evidence="1">
    <location>
        <position position="1"/>
    </location>
</feature>